<dbReference type="GO" id="GO:0051301">
    <property type="term" value="P:cell division"/>
    <property type="evidence" value="ECO:0007669"/>
    <property type="project" value="UniProtKB-KW"/>
</dbReference>
<feature type="compositionally biased region" description="Polar residues" evidence="3">
    <location>
        <begin position="113"/>
        <end position="127"/>
    </location>
</feature>
<dbReference type="SMART" id="SM00233">
    <property type="entry name" value="PH"/>
    <property type="match status" value="1"/>
</dbReference>
<dbReference type="Proteomes" id="UP001358417">
    <property type="component" value="Unassembled WGS sequence"/>
</dbReference>
<dbReference type="GO" id="GO:0005525">
    <property type="term" value="F:GTP binding"/>
    <property type="evidence" value="ECO:0007669"/>
    <property type="project" value="TreeGrafter"/>
</dbReference>
<protein>
    <recommendedName>
        <fullName evidence="4">PH domain-containing protein</fullName>
    </recommendedName>
</protein>
<keyword evidence="6" id="KW-1185">Reference proteome</keyword>
<dbReference type="EMBL" id="JAVRRD010000034">
    <property type="protein sequence ID" value="KAK5045791.1"/>
    <property type="molecule type" value="Genomic_DNA"/>
</dbReference>
<feature type="region of interest" description="Disordered" evidence="3">
    <location>
        <begin position="696"/>
        <end position="725"/>
    </location>
</feature>
<reference evidence="5 6" key="1">
    <citation type="submission" date="2023-08" db="EMBL/GenBank/DDBJ databases">
        <title>Black Yeasts Isolated from many extreme environments.</title>
        <authorList>
            <person name="Coleine C."/>
            <person name="Stajich J.E."/>
            <person name="Selbmann L."/>
        </authorList>
    </citation>
    <scope>NUCLEOTIDE SEQUENCE [LARGE SCALE GENOMIC DNA]</scope>
    <source>
        <strain evidence="5 6">CCFEE 5792</strain>
    </source>
</reference>
<dbReference type="PANTHER" id="PTHR36100:SF1">
    <property type="entry name" value="BUD SITE SELECTION PROTEIN 4"/>
    <property type="match status" value="1"/>
</dbReference>
<feature type="compositionally biased region" description="Pro residues" evidence="3">
    <location>
        <begin position="379"/>
        <end position="388"/>
    </location>
</feature>
<gene>
    <name evidence="5" type="ORF">LTR84_008884</name>
</gene>
<feature type="compositionally biased region" description="Polar residues" evidence="3">
    <location>
        <begin position="364"/>
        <end position="377"/>
    </location>
</feature>
<dbReference type="RefSeq" id="XP_064701402.1">
    <property type="nucleotide sequence ID" value="XM_064852427.1"/>
</dbReference>
<comment type="caution">
    <text evidence="5">The sequence shown here is derived from an EMBL/GenBank/DDBJ whole genome shotgun (WGS) entry which is preliminary data.</text>
</comment>
<keyword evidence="1" id="KW-0132">Cell division</keyword>
<feature type="compositionally biased region" description="Low complexity" evidence="3">
    <location>
        <begin position="604"/>
        <end position="615"/>
    </location>
</feature>
<feature type="region of interest" description="Disordered" evidence="3">
    <location>
        <begin position="950"/>
        <end position="991"/>
    </location>
</feature>
<feature type="compositionally biased region" description="Polar residues" evidence="3">
    <location>
        <begin position="55"/>
        <end position="70"/>
    </location>
</feature>
<feature type="compositionally biased region" description="Polar residues" evidence="3">
    <location>
        <begin position="141"/>
        <end position="151"/>
    </location>
</feature>
<feature type="region of interest" description="Disordered" evidence="3">
    <location>
        <begin position="1129"/>
        <end position="1180"/>
    </location>
</feature>
<feature type="region of interest" description="Disordered" evidence="3">
    <location>
        <begin position="738"/>
        <end position="801"/>
    </location>
</feature>
<feature type="compositionally biased region" description="Low complexity" evidence="3">
    <location>
        <begin position="190"/>
        <end position="201"/>
    </location>
</feature>
<feature type="compositionally biased region" description="Polar residues" evidence="3">
    <location>
        <begin position="623"/>
        <end position="636"/>
    </location>
</feature>
<dbReference type="CDD" id="cd13278">
    <property type="entry name" value="PH_Bud4"/>
    <property type="match status" value="1"/>
</dbReference>
<evidence type="ECO:0000259" key="4">
    <source>
        <dbReference type="PROSITE" id="PS50003"/>
    </source>
</evidence>
<organism evidence="5 6">
    <name type="scientific">Exophiala bonariae</name>
    <dbReference type="NCBI Taxonomy" id="1690606"/>
    <lineage>
        <taxon>Eukaryota</taxon>
        <taxon>Fungi</taxon>
        <taxon>Dikarya</taxon>
        <taxon>Ascomycota</taxon>
        <taxon>Pezizomycotina</taxon>
        <taxon>Eurotiomycetes</taxon>
        <taxon>Chaetothyriomycetidae</taxon>
        <taxon>Chaetothyriales</taxon>
        <taxon>Herpotrichiellaceae</taxon>
        <taxon>Exophiala</taxon>
    </lineage>
</organism>
<feature type="region of interest" description="Disordered" evidence="3">
    <location>
        <begin position="1442"/>
        <end position="1499"/>
    </location>
</feature>
<dbReference type="InterPro" id="IPR011993">
    <property type="entry name" value="PH-like_dom_sf"/>
</dbReference>
<dbReference type="PANTHER" id="PTHR36100">
    <property type="entry name" value="BUD SITE SELECTION PROTEIN 4"/>
    <property type="match status" value="1"/>
</dbReference>
<dbReference type="SUPFAM" id="SSF50729">
    <property type="entry name" value="PH domain-like"/>
    <property type="match status" value="1"/>
</dbReference>
<feature type="region of interest" description="Disordered" evidence="3">
    <location>
        <begin position="1"/>
        <end position="321"/>
    </location>
</feature>
<feature type="compositionally biased region" description="Polar residues" evidence="3">
    <location>
        <begin position="766"/>
        <end position="780"/>
    </location>
</feature>
<evidence type="ECO:0000313" key="6">
    <source>
        <dbReference type="Proteomes" id="UP001358417"/>
    </source>
</evidence>
<feature type="compositionally biased region" description="Acidic residues" evidence="3">
    <location>
        <begin position="281"/>
        <end position="291"/>
    </location>
</feature>
<name>A0AAV9MYT1_9EURO</name>
<feature type="compositionally biased region" description="Basic and acidic residues" evidence="3">
    <location>
        <begin position="514"/>
        <end position="527"/>
    </location>
</feature>
<evidence type="ECO:0000313" key="5">
    <source>
        <dbReference type="EMBL" id="KAK5045791.1"/>
    </source>
</evidence>
<feature type="compositionally biased region" description="Polar residues" evidence="3">
    <location>
        <begin position="969"/>
        <end position="991"/>
    </location>
</feature>
<evidence type="ECO:0000256" key="2">
    <source>
        <dbReference type="ARBA" id="ARBA00023306"/>
    </source>
</evidence>
<feature type="region of interest" description="Disordered" evidence="3">
    <location>
        <begin position="447"/>
        <end position="636"/>
    </location>
</feature>
<sequence length="1499" mass="165419">MASEVPPLRIQKGSNGSSPSKLPRVTNRPLSELSPMAIRRNSPSFPQVKGKLFTNLETSPAGSSPFSTASPRLFWQGRDPNSPARESSSVFDPIPQSPNKRSSIENLKKASRVKNSSMFAIEQSANYDPSKPTILDGRPQSVHSLTQQSPLRPSETLRKENMAPVKTSPAQHTAKPSYDDSSITSNKVVSPLSPSRLNPSPAKSSLSKKTGADFRRSGFDPETGIWEDEDDIQHKQLPAGRGLHRHHKSVTFDQAPPQINEYEEPTPAPSSIASESREGSYEDEDDEDEDLSFERGSSMDHDDSFDASLEDTEKTPVVLPEDWRFMSPEIANTDLVQGEEDVFDDDCGSPAPTAKPGALAYRPHQTSAGSVDSNGQNRPLPPLPPPPTLGHNNSPSKRLSGAFERMSIGQRSLPTPPMAAAISKADIQKIGTSSSLTGDDRLRLMALQEQDRERRMRRLGSKEPNPVRAESVEQSEPALDEPGPAVVDYGDSRESRDLTPQISRASVLQGLRGDLSRDSRESSDDTGTHMASATRFDPDVAIPSMEDPTQIHIRDAYVKEEEQDEPDLYSIPDAYNRRVVSDSEHSANQDDDDLTSQYSQYSQPSVAAMPASAPVLEDGQETPKAQSPKSLTNSRFMVSERVSLPDFTDFGGGNDFNIGLTPYLSQKEEKPMPQIPAVSSTALPDLAALRQSIQRSYTPDVQPKAPQSPVMHNFKQPSPGTPESVVRHSVDVKTFARGMDASETSEVSKFESDSDRSISPSDSGSVIVNTKEGSPVSPISTDFPDGNHNTGSGLPEPEISGAAEDKQPAHLQLPRSAGLRVSSLVPLEIAHEELDDGLGLGLEKEFDRVVEAQKVEFELSLQRLYYPFNGRFPSSDFVEVKDMRTVHPLENIPNLPKPRGARALAESSYANRANRPYDLDEDSFANRTPQRQRGYLMRQNTKIVVASARISQDECRSPTLPTDEESNPLAAQSPNANLVQPSPRKISQPTWTAEPWNGKVRRKSIRVGGEKAVSHRKPIGGPVPPLPGQASNVQESLDAVAEDELGEEDEWEDGAERGRLFVKVVGVKDLQMPFPQHEKTYFALTLDNGLHCVTTAWLELGRSAPIGQEFELVVLNDLEFQLTLQMKLEEPKVERPQSPSKPPTSPKKQGAFGRLFGSPKKRKESELRAQQEAQSVRRPVTPPSAYELVQGLVAKDGSFARAYVALSEHEKHTFGRPYNVDITCFNEWALEPVQVGSSRSKKGMPQLQRRPPYEIGKLELQLLYVPKPRGAKDEDMPKSMNGAIRALREAEERMQQQANIKGFEGYLSQQGGDCPYWRRRFFKLAGPKLTAYHETTLQPRATINLAKASRLIDDKSSLTQKETSTKGGGRRKSGFAEEEEGYMFVEEGFRIRFANGEVIDFYADSPAAKDEWMQALAQVVGKGVQSSSAPAKGWIEMVLRREKKSKTEGSSSAHPSRPHGHQRTETYHAAGALSQHNSPVKTKTDREERHRKTKSLHAF</sequence>
<dbReference type="PROSITE" id="PS50003">
    <property type="entry name" value="PH_DOMAIN"/>
    <property type="match status" value="1"/>
</dbReference>
<dbReference type="InterPro" id="IPR052007">
    <property type="entry name" value="Bud4"/>
</dbReference>
<dbReference type="InterPro" id="IPR001849">
    <property type="entry name" value="PH_domain"/>
</dbReference>
<dbReference type="Pfam" id="PF00169">
    <property type="entry name" value="PH"/>
    <property type="match status" value="1"/>
</dbReference>
<feature type="region of interest" description="Disordered" evidence="3">
    <location>
        <begin position="1007"/>
        <end position="1031"/>
    </location>
</feature>
<evidence type="ECO:0000256" key="1">
    <source>
        <dbReference type="ARBA" id="ARBA00022618"/>
    </source>
</evidence>
<feature type="compositionally biased region" description="Basic and acidic residues" evidence="3">
    <location>
        <begin position="210"/>
        <end position="219"/>
    </location>
</feature>
<keyword evidence="2" id="KW-0131">Cell cycle</keyword>
<feature type="compositionally biased region" description="Basic and acidic residues" evidence="3">
    <location>
        <begin position="575"/>
        <end position="588"/>
    </location>
</feature>
<feature type="compositionally biased region" description="Basic and acidic residues" evidence="3">
    <location>
        <begin position="746"/>
        <end position="756"/>
    </location>
</feature>
<dbReference type="Gene3D" id="2.30.29.30">
    <property type="entry name" value="Pleckstrin-homology domain (PH domain)/Phosphotyrosine-binding domain (PTB)"/>
    <property type="match status" value="1"/>
</dbReference>
<feature type="domain" description="PH" evidence="4">
    <location>
        <begin position="1300"/>
        <end position="1421"/>
    </location>
</feature>
<dbReference type="FunFam" id="2.30.29.30:FF:000311">
    <property type="entry name" value="GTP binding protein (Bud4)"/>
    <property type="match status" value="1"/>
</dbReference>
<feature type="compositionally biased region" description="Polar residues" evidence="3">
    <location>
        <begin position="179"/>
        <end position="188"/>
    </location>
</feature>
<accession>A0AAV9MYT1</accession>
<proteinExistence type="predicted"/>
<feature type="region of interest" description="Disordered" evidence="3">
    <location>
        <begin position="341"/>
        <end position="416"/>
    </location>
</feature>
<dbReference type="GeneID" id="89977046"/>
<evidence type="ECO:0000256" key="3">
    <source>
        <dbReference type="SAM" id="MobiDB-lite"/>
    </source>
</evidence>